<keyword evidence="4" id="KW-1003">Cell membrane</keyword>
<sequence>MSNAPTAHNNQPALHGAMLWVGAIVLAMANFLAVLNMTIANVTVPNMAGALGAGSSQGTWIITAYAVAEAITVPLTGWLAARFGAVRVFSLSVVTFGIASLLCGLSTSLGMLLAMRVLQGMAGGPLLALSQTLLLRIFPKERAMQAMGLWAMTTLLAPVIGPVLGGWICDNYSWPWVYFINVPMALVFAGIAWNLLKRYEDPLLKMPVDKMGFFLLVIWVAALQIMLDEGKDLDWFSSEEIRIMAVVAVIGFFSFLIWELTEKHPIVDLRVFRHRGFAASMFVLALAFGAFFGLNVLTPLWLQYNMGYSTTWAGLVVAWGGVLSVVFSPIAANWANRFDARWLIFIGCFWLGADTLWRAVATTDMDYWMIVIPLFFMGVGMPMYYVPLTGLAMGSVNEEETASAAGLMNFVRTISGAFATSLVTTFWQDKSYIAHDQLAGIVDPAQTASVLLATAPAMAGQMGREALNMAVTGQSLMLATNGLMIAIAIIFFISAFAIALAPKAARTVDAAAIGH</sequence>
<keyword evidence="7 8" id="KW-0472">Membrane</keyword>
<accession>A0A1J5U0U6</accession>
<evidence type="ECO:0000259" key="9">
    <source>
        <dbReference type="PROSITE" id="PS50850"/>
    </source>
</evidence>
<feature type="transmembrane region" description="Helical" evidence="8">
    <location>
        <begin position="367"/>
        <end position="386"/>
    </location>
</feature>
<reference evidence="10" key="1">
    <citation type="submission" date="2016-10" db="EMBL/GenBank/DDBJ databases">
        <title>Sequence of Gallionella enrichment culture.</title>
        <authorList>
            <person name="Poehlein A."/>
            <person name="Muehling M."/>
            <person name="Daniel R."/>
        </authorList>
    </citation>
    <scope>NUCLEOTIDE SEQUENCE</scope>
</reference>
<dbReference type="PROSITE" id="PS50850">
    <property type="entry name" value="MFS"/>
    <property type="match status" value="1"/>
</dbReference>
<gene>
    <name evidence="10" type="primary">emrB_1</name>
    <name evidence="10" type="ORF">GALL_05260</name>
</gene>
<feature type="transmembrane region" description="Helical" evidence="8">
    <location>
        <begin position="208"/>
        <end position="226"/>
    </location>
</feature>
<proteinExistence type="inferred from homology"/>
<evidence type="ECO:0000256" key="8">
    <source>
        <dbReference type="SAM" id="Phobius"/>
    </source>
</evidence>
<dbReference type="AlphaFoldDB" id="A0A1J5U0U6"/>
<comment type="similarity">
    <text evidence="2">Belongs to the major facilitator superfamily. EmrB family.</text>
</comment>
<dbReference type="EMBL" id="MLJW01000001">
    <property type="protein sequence ID" value="OIR19644.1"/>
    <property type="molecule type" value="Genomic_DNA"/>
</dbReference>
<comment type="subcellular location">
    <subcellularLocation>
        <location evidence="1">Cell membrane</location>
        <topology evidence="1">Multi-pass membrane protein</topology>
    </subcellularLocation>
</comment>
<dbReference type="Gene3D" id="1.20.1720.10">
    <property type="entry name" value="Multidrug resistance protein D"/>
    <property type="match status" value="2"/>
</dbReference>
<feature type="transmembrane region" description="Helical" evidence="8">
    <location>
        <begin position="478"/>
        <end position="501"/>
    </location>
</feature>
<evidence type="ECO:0000256" key="3">
    <source>
        <dbReference type="ARBA" id="ARBA00022448"/>
    </source>
</evidence>
<feature type="transmembrane region" description="Helical" evidence="8">
    <location>
        <begin position="60"/>
        <end position="81"/>
    </location>
</feature>
<dbReference type="GO" id="GO:0005886">
    <property type="term" value="C:plasma membrane"/>
    <property type="evidence" value="ECO:0007669"/>
    <property type="project" value="UniProtKB-SubCell"/>
</dbReference>
<dbReference type="InterPro" id="IPR020846">
    <property type="entry name" value="MFS_dom"/>
</dbReference>
<feature type="transmembrane region" description="Helical" evidence="8">
    <location>
        <begin position="241"/>
        <end position="260"/>
    </location>
</feature>
<keyword evidence="6 8" id="KW-1133">Transmembrane helix</keyword>
<dbReference type="PRINTS" id="PR01036">
    <property type="entry name" value="TCRTETB"/>
</dbReference>
<feature type="transmembrane region" description="Helical" evidence="8">
    <location>
        <begin position="314"/>
        <end position="335"/>
    </location>
</feature>
<dbReference type="SUPFAM" id="SSF103473">
    <property type="entry name" value="MFS general substrate transporter"/>
    <property type="match status" value="1"/>
</dbReference>
<feature type="transmembrane region" description="Helical" evidence="8">
    <location>
        <begin position="281"/>
        <end position="302"/>
    </location>
</feature>
<evidence type="ECO:0000256" key="6">
    <source>
        <dbReference type="ARBA" id="ARBA00022989"/>
    </source>
</evidence>
<keyword evidence="3" id="KW-0813">Transport</keyword>
<organism evidence="10">
    <name type="scientific">mine drainage metagenome</name>
    <dbReference type="NCBI Taxonomy" id="410659"/>
    <lineage>
        <taxon>unclassified sequences</taxon>
        <taxon>metagenomes</taxon>
        <taxon>ecological metagenomes</taxon>
    </lineage>
</organism>
<dbReference type="NCBIfam" id="TIGR00711">
    <property type="entry name" value="efflux_EmrB"/>
    <property type="match status" value="1"/>
</dbReference>
<dbReference type="PANTHER" id="PTHR42718">
    <property type="entry name" value="MAJOR FACILITATOR SUPERFAMILY MULTIDRUG TRANSPORTER MFSC"/>
    <property type="match status" value="1"/>
</dbReference>
<evidence type="ECO:0000256" key="4">
    <source>
        <dbReference type="ARBA" id="ARBA00022475"/>
    </source>
</evidence>
<name>A0A1J5U0U6_9ZZZZ</name>
<comment type="caution">
    <text evidence="10">The sequence shown here is derived from an EMBL/GenBank/DDBJ whole genome shotgun (WGS) entry which is preliminary data.</text>
</comment>
<dbReference type="InterPro" id="IPR011701">
    <property type="entry name" value="MFS"/>
</dbReference>
<evidence type="ECO:0000256" key="2">
    <source>
        <dbReference type="ARBA" id="ARBA00008537"/>
    </source>
</evidence>
<dbReference type="InterPro" id="IPR004638">
    <property type="entry name" value="EmrB-like"/>
</dbReference>
<dbReference type="CDD" id="cd17503">
    <property type="entry name" value="MFS_LmrB_MDR_like"/>
    <property type="match status" value="1"/>
</dbReference>
<feature type="transmembrane region" description="Helical" evidence="8">
    <location>
        <begin position="17"/>
        <end position="40"/>
    </location>
</feature>
<evidence type="ECO:0000256" key="5">
    <source>
        <dbReference type="ARBA" id="ARBA00022692"/>
    </source>
</evidence>
<feature type="transmembrane region" description="Helical" evidence="8">
    <location>
        <begin position="117"/>
        <end position="135"/>
    </location>
</feature>
<evidence type="ECO:0000313" key="10">
    <source>
        <dbReference type="EMBL" id="OIR19644.1"/>
    </source>
</evidence>
<dbReference type="GO" id="GO:0022857">
    <property type="term" value="F:transmembrane transporter activity"/>
    <property type="evidence" value="ECO:0007669"/>
    <property type="project" value="InterPro"/>
</dbReference>
<feature type="transmembrane region" description="Helical" evidence="8">
    <location>
        <begin position="342"/>
        <end position="361"/>
    </location>
</feature>
<feature type="transmembrane region" description="Helical" evidence="8">
    <location>
        <begin position="147"/>
        <end position="168"/>
    </location>
</feature>
<dbReference type="Pfam" id="PF07690">
    <property type="entry name" value="MFS_1"/>
    <property type="match status" value="1"/>
</dbReference>
<dbReference type="PANTHER" id="PTHR42718:SF9">
    <property type="entry name" value="MAJOR FACILITATOR SUPERFAMILY MULTIDRUG TRANSPORTER MFSC"/>
    <property type="match status" value="1"/>
</dbReference>
<evidence type="ECO:0000256" key="7">
    <source>
        <dbReference type="ARBA" id="ARBA00023136"/>
    </source>
</evidence>
<protein>
    <submittedName>
        <fullName evidence="10">Multidrug export protein EmrB</fullName>
    </submittedName>
</protein>
<feature type="domain" description="Major facilitator superfamily (MFS) profile" evidence="9">
    <location>
        <begin position="22"/>
        <end position="506"/>
    </location>
</feature>
<feature type="transmembrane region" description="Helical" evidence="8">
    <location>
        <begin position="174"/>
        <end position="196"/>
    </location>
</feature>
<dbReference type="InterPro" id="IPR036259">
    <property type="entry name" value="MFS_trans_sf"/>
</dbReference>
<keyword evidence="5 8" id="KW-0812">Transmembrane</keyword>
<evidence type="ECO:0000256" key="1">
    <source>
        <dbReference type="ARBA" id="ARBA00004651"/>
    </source>
</evidence>
<feature type="transmembrane region" description="Helical" evidence="8">
    <location>
        <begin position="88"/>
        <end position="111"/>
    </location>
</feature>